<keyword evidence="3 4" id="KW-0067">ATP-binding</keyword>
<dbReference type="InterPro" id="IPR011761">
    <property type="entry name" value="ATP-grasp"/>
</dbReference>
<evidence type="ECO:0000256" key="3">
    <source>
        <dbReference type="ARBA" id="ARBA00022840"/>
    </source>
</evidence>
<dbReference type="SUPFAM" id="SSF56059">
    <property type="entry name" value="Glutathione synthetase ATP-binding domain-like"/>
    <property type="match status" value="1"/>
</dbReference>
<evidence type="ECO:0000313" key="7">
    <source>
        <dbReference type="Proteomes" id="UP000539075"/>
    </source>
</evidence>
<protein>
    <recommendedName>
        <fullName evidence="5">ATP-grasp domain-containing protein</fullName>
    </recommendedName>
</protein>
<reference evidence="6 7" key="1">
    <citation type="submission" date="2020-08" db="EMBL/GenBank/DDBJ databases">
        <title>Genomic Encyclopedia of Type Strains, Phase IV (KMG-IV): sequencing the most valuable type-strain genomes for metagenomic binning, comparative biology and taxonomic classification.</title>
        <authorList>
            <person name="Goeker M."/>
        </authorList>
    </citation>
    <scope>NUCLEOTIDE SEQUENCE [LARGE SCALE GENOMIC DNA]</scope>
    <source>
        <strain evidence="6 7">DSM 11275</strain>
    </source>
</reference>
<evidence type="ECO:0000256" key="1">
    <source>
        <dbReference type="ARBA" id="ARBA00022598"/>
    </source>
</evidence>
<dbReference type="GO" id="GO:0046872">
    <property type="term" value="F:metal ion binding"/>
    <property type="evidence" value="ECO:0007669"/>
    <property type="project" value="InterPro"/>
</dbReference>
<dbReference type="GO" id="GO:0016874">
    <property type="term" value="F:ligase activity"/>
    <property type="evidence" value="ECO:0007669"/>
    <property type="project" value="UniProtKB-KW"/>
</dbReference>
<dbReference type="PANTHER" id="PTHR43585">
    <property type="entry name" value="FUMIPYRROLE BIOSYNTHESIS PROTEIN C"/>
    <property type="match status" value="1"/>
</dbReference>
<comment type="caution">
    <text evidence="6">The sequence shown here is derived from an EMBL/GenBank/DDBJ whole genome shotgun (WGS) entry which is preliminary data.</text>
</comment>
<feature type="domain" description="ATP-grasp" evidence="5">
    <location>
        <begin position="87"/>
        <end position="297"/>
    </location>
</feature>
<organism evidence="6 7">
    <name type="scientific">Desulfovibrio intestinalis</name>
    <dbReference type="NCBI Taxonomy" id="58621"/>
    <lineage>
        <taxon>Bacteria</taxon>
        <taxon>Pseudomonadati</taxon>
        <taxon>Thermodesulfobacteriota</taxon>
        <taxon>Desulfovibrionia</taxon>
        <taxon>Desulfovibrionales</taxon>
        <taxon>Desulfovibrionaceae</taxon>
        <taxon>Desulfovibrio</taxon>
    </lineage>
</organism>
<keyword evidence="2 4" id="KW-0547">Nucleotide-binding</keyword>
<dbReference type="Gene3D" id="3.30.470.20">
    <property type="entry name" value="ATP-grasp fold, B domain"/>
    <property type="match status" value="1"/>
</dbReference>
<dbReference type="PROSITE" id="PS50975">
    <property type="entry name" value="ATP_GRASP"/>
    <property type="match status" value="1"/>
</dbReference>
<dbReference type="Pfam" id="PF13535">
    <property type="entry name" value="ATP-grasp_4"/>
    <property type="match status" value="1"/>
</dbReference>
<keyword evidence="1" id="KW-0436">Ligase</keyword>
<dbReference type="RefSeq" id="WP_183717391.1">
    <property type="nucleotide sequence ID" value="NZ_JACHGO010000001.1"/>
</dbReference>
<accession>A0A7W8FEV6</accession>
<dbReference type="EMBL" id="JACHGO010000001">
    <property type="protein sequence ID" value="MBB5142145.1"/>
    <property type="molecule type" value="Genomic_DNA"/>
</dbReference>
<dbReference type="GO" id="GO:0005524">
    <property type="term" value="F:ATP binding"/>
    <property type="evidence" value="ECO:0007669"/>
    <property type="project" value="UniProtKB-UniRule"/>
</dbReference>
<proteinExistence type="predicted"/>
<evidence type="ECO:0000256" key="4">
    <source>
        <dbReference type="PROSITE-ProRule" id="PRU00409"/>
    </source>
</evidence>
<dbReference type="AlphaFoldDB" id="A0A7W8FEV6"/>
<evidence type="ECO:0000259" key="5">
    <source>
        <dbReference type="PROSITE" id="PS50975"/>
    </source>
</evidence>
<name>A0A7W8FEV6_9BACT</name>
<keyword evidence="7" id="KW-1185">Reference proteome</keyword>
<gene>
    <name evidence="6" type="ORF">HNQ38_000208</name>
</gene>
<dbReference type="Proteomes" id="UP000539075">
    <property type="component" value="Unassembled WGS sequence"/>
</dbReference>
<evidence type="ECO:0000256" key="2">
    <source>
        <dbReference type="ARBA" id="ARBA00022741"/>
    </source>
</evidence>
<sequence length="391" mass="44740">MIIFDKPYVSDISASYAAETKHPVLNNAYARELSTRFDLNLVDEHTFAKQASSGKRLYATSENALDWIYANIEDKELLRGIRLMKDKFALRTALKPMYPQYLFRQVSVSQLCGVNVAELEMPFILKPSVGFFSVGVYTITNEQDWRAALADIAKNMESWKLRYPASVIGDANFLIESFIEGDEYAVDVYFDDAGEPVILNIMHHEFASGDDVKDRLYFTSKNIISNNHASFTRFFAAMNSIVKVKNFPAHIELRVMHDGTIIPIECNPIRFSGWCTNEIAYHAFGIRTYAYYLENRRPDWDSLFDGKDNQIFSMILLEKPSGIAPGNASYDYDAVQDSFSNVLELRRMEKPDDPMFAFVFAQTPADDRRELDRILRADLSTYVRSGQSNRP</sequence>
<dbReference type="InterPro" id="IPR052032">
    <property type="entry name" value="ATP-dep_AA_Ligase"/>
</dbReference>
<evidence type="ECO:0000313" key="6">
    <source>
        <dbReference type="EMBL" id="MBB5142145.1"/>
    </source>
</evidence>
<dbReference type="PANTHER" id="PTHR43585:SF2">
    <property type="entry name" value="ATP-GRASP ENZYME FSQD"/>
    <property type="match status" value="1"/>
</dbReference>